<evidence type="ECO:0000313" key="2">
    <source>
        <dbReference type="Proteomes" id="UP000295547"/>
    </source>
</evidence>
<accession>A0A4R3QYM6</accession>
<sequence length="106" mass="11900">MLAGKLQQPVSVRLELLRQPNDAFSIGDHAFEQMAARRKIQLPQIMPVEIEQVERHQERFAGDLLAAPAAERLLQQPEVGSATIIDHDCLAVGDRRRRGELILTIP</sequence>
<dbReference type="Proteomes" id="UP000295547">
    <property type="component" value="Unassembled WGS sequence"/>
</dbReference>
<dbReference type="EMBL" id="SMBJ01000004">
    <property type="protein sequence ID" value="TCU26499.1"/>
    <property type="molecule type" value="Genomic_DNA"/>
</dbReference>
<protein>
    <submittedName>
        <fullName evidence="1">Uncharacterized protein</fullName>
    </submittedName>
</protein>
<name>A0A4R3QYM6_9HYPH</name>
<evidence type="ECO:0000313" key="1">
    <source>
        <dbReference type="EMBL" id="TCU26499.1"/>
    </source>
</evidence>
<keyword evidence="2" id="KW-1185">Reference proteome</keyword>
<organism evidence="1 2">
    <name type="scientific">Rhizobium azibense</name>
    <dbReference type="NCBI Taxonomy" id="1136135"/>
    <lineage>
        <taxon>Bacteria</taxon>
        <taxon>Pseudomonadati</taxon>
        <taxon>Pseudomonadota</taxon>
        <taxon>Alphaproteobacteria</taxon>
        <taxon>Hyphomicrobiales</taxon>
        <taxon>Rhizobiaceae</taxon>
        <taxon>Rhizobium/Agrobacterium group</taxon>
        <taxon>Rhizobium</taxon>
    </lineage>
</organism>
<gene>
    <name evidence="1" type="ORF">EV130_104110</name>
</gene>
<reference evidence="1 2" key="1">
    <citation type="submission" date="2019-03" db="EMBL/GenBank/DDBJ databases">
        <title>Genomic Encyclopedia of Type Strains, Phase IV (KMG-V): Genome sequencing to study the core and pangenomes of soil and plant-associated prokaryotes.</title>
        <authorList>
            <person name="Whitman W."/>
        </authorList>
    </citation>
    <scope>NUCLEOTIDE SEQUENCE [LARGE SCALE GENOMIC DNA]</scope>
    <source>
        <strain evidence="1 2">Gr42</strain>
    </source>
</reference>
<proteinExistence type="predicted"/>
<dbReference type="AlphaFoldDB" id="A0A4R3QYM6"/>
<comment type="caution">
    <text evidence="1">The sequence shown here is derived from an EMBL/GenBank/DDBJ whole genome shotgun (WGS) entry which is preliminary data.</text>
</comment>